<protein>
    <submittedName>
        <fullName evidence="2">Cyclic nucleotide-binding domain-containing protein</fullName>
    </submittedName>
</protein>
<feature type="domain" description="Cyclic nucleotide-binding" evidence="1">
    <location>
        <begin position="1"/>
        <end position="40"/>
    </location>
</feature>
<dbReference type="InterPro" id="IPR014710">
    <property type="entry name" value="RmlC-like_jellyroll"/>
</dbReference>
<dbReference type="SUPFAM" id="SSF51206">
    <property type="entry name" value="cAMP-binding domain-like"/>
    <property type="match status" value="1"/>
</dbReference>
<organism evidence="2 3">
    <name type="scientific">Lichenifustis flavocetrariae</name>
    <dbReference type="NCBI Taxonomy" id="2949735"/>
    <lineage>
        <taxon>Bacteria</taxon>
        <taxon>Pseudomonadati</taxon>
        <taxon>Pseudomonadota</taxon>
        <taxon>Alphaproteobacteria</taxon>
        <taxon>Hyphomicrobiales</taxon>
        <taxon>Lichenihabitantaceae</taxon>
        <taxon>Lichenifustis</taxon>
    </lineage>
</organism>
<gene>
    <name evidence="2" type="ORF">M8523_34645</name>
</gene>
<dbReference type="PROSITE" id="PS50042">
    <property type="entry name" value="CNMP_BINDING_3"/>
    <property type="match status" value="1"/>
</dbReference>
<dbReference type="InterPro" id="IPR000595">
    <property type="entry name" value="cNMP-bd_dom"/>
</dbReference>
<keyword evidence="3" id="KW-1185">Reference proteome</keyword>
<sequence>MALISGEPRRADVVASTYCRLLVLRKADFDLFMRDNRDVKFEVDRVAAQRNAMIQAEPAADTTANG</sequence>
<evidence type="ECO:0000313" key="2">
    <source>
        <dbReference type="EMBL" id="MCW6513004.1"/>
    </source>
</evidence>
<dbReference type="InterPro" id="IPR018490">
    <property type="entry name" value="cNMP-bd_dom_sf"/>
</dbReference>
<comment type="caution">
    <text evidence="2">The sequence shown here is derived from an EMBL/GenBank/DDBJ whole genome shotgun (WGS) entry which is preliminary data.</text>
</comment>
<accession>A0AA41Z2H4</accession>
<dbReference type="RefSeq" id="WP_428351966.1">
    <property type="nucleotide sequence ID" value="NZ_JAMOIM010000082.1"/>
</dbReference>
<evidence type="ECO:0000313" key="3">
    <source>
        <dbReference type="Proteomes" id="UP001165667"/>
    </source>
</evidence>
<proteinExistence type="predicted"/>
<evidence type="ECO:0000259" key="1">
    <source>
        <dbReference type="PROSITE" id="PS50042"/>
    </source>
</evidence>
<dbReference type="Proteomes" id="UP001165667">
    <property type="component" value="Unassembled WGS sequence"/>
</dbReference>
<name>A0AA41Z2H4_9HYPH</name>
<dbReference type="Gene3D" id="2.60.120.10">
    <property type="entry name" value="Jelly Rolls"/>
    <property type="match status" value="1"/>
</dbReference>
<reference evidence="2" key="1">
    <citation type="submission" date="2022-05" db="EMBL/GenBank/DDBJ databases">
        <authorList>
            <person name="Pankratov T."/>
        </authorList>
    </citation>
    <scope>NUCLEOTIDE SEQUENCE</scope>
    <source>
        <strain evidence="2">BP6-180914</strain>
    </source>
</reference>
<dbReference type="AlphaFoldDB" id="A0AA41Z2H4"/>
<dbReference type="EMBL" id="JAMOIM010000082">
    <property type="protein sequence ID" value="MCW6513004.1"/>
    <property type="molecule type" value="Genomic_DNA"/>
</dbReference>